<keyword evidence="1" id="KW-0472">Membrane</keyword>
<keyword evidence="1" id="KW-0812">Transmembrane</keyword>
<dbReference type="InterPro" id="IPR029062">
    <property type="entry name" value="Class_I_gatase-like"/>
</dbReference>
<dbReference type="InterPro" id="IPR002035">
    <property type="entry name" value="VWF_A"/>
</dbReference>
<feature type="domain" description="VWFA" evidence="2">
    <location>
        <begin position="101"/>
        <end position="265"/>
    </location>
</feature>
<evidence type="ECO:0000313" key="4">
    <source>
        <dbReference type="Proteomes" id="UP000427281"/>
    </source>
</evidence>
<dbReference type="InterPro" id="IPR036465">
    <property type="entry name" value="vWFA_dom_sf"/>
</dbReference>
<name>A0A6I6A7Y5_9PLAN</name>
<dbReference type="SUPFAM" id="SSF53300">
    <property type="entry name" value="vWA-like"/>
    <property type="match status" value="1"/>
</dbReference>
<sequence length="806" mass="90888">MNLNRFLEKLFGIQSSTWAEGGQWSAQWVGLPSGDRMLFLILGVVVLVAGGWWLYQRDARQIPLLRRCLLYSIRIALVLLVIAMLLEPILVLSKEEKIPSHLLVLLDTSQSMSLKDAWQDEERAMEMARSLGMSSDVDVLRRMNRLQLAQKMVTPSFLKDLSADGKRTVHLHGFNDKFNPEALSDSEEWRAGGNATAIASSLRQALLSYSGMPLSGVLLISDGQSTSGEPPEEVLQMLSDEGIPLVAVGMGTTDGPRNVAITELEVSPVIFVQDANQLTVHIESRGMQTQSATLLIEQRRNGGPWQEFIREDVVLNLEGQLQPRTYQFTETKTGKVEFRANIIDAGPEISQDDNLASAEVRVIRQRLNVLFIAGSTFPEVQFLRNTFLRDRQINLSTWLMAADKTYEHPGDLPIRRLPVTQEELNDYDCVILYDPDPNGWPVNFPELLTNFVTKAGGGLVYIAGEMQTASMFDHQSDPTLDWLNLLPVIREPGLFRSQVQIRLSARSPWKLDVTTQGVQDPIFNFASDRQANEQLLKNLPGMFWHFPVTKAKPGATVLAVHADPRMRNEYGQEVLIASQRVGPGWSIFIGFDSTYRWRYLNEQLFDGFWARVVDRAGRSKQLGGNYPFRLSMPQAQYQPGEQAKVVARFLDESQIEPGLQRLYGEVERGDEQPIPLTLTEGNQRGEFSTNFPVPSPGTYFVRVWMGDEAAGASVKAATMPIKVEFPNQELQNPTLNQAYLETMSSSTGGRVYQLSETNDIVGAFKIKEVSRFLEERQEIWDAPIFYILIFGLLVTEWILRKWCRLI</sequence>
<gene>
    <name evidence="3" type="ORF">F1728_00555</name>
</gene>
<dbReference type="EMBL" id="CP043930">
    <property type="protein sequence ID" value="QGQ21279.1"/>
    <property type="molecule type" value="Genomic_DNA"/>
</dbReference>
<keyword evidence="1" id="KW-1133">Transmembrane helix</keyword>
<dbReference type="Gene3D" id="3.40.50.410">
    <property type="entry name" value="von Willebrand factor, type A domain"/>
    <property type="match status" value="1"/>
</dbReference>
<accession>A0A6I6A7Y5</accession>
<dbReference type="Proteomes" id="UP000427281">
    <property type="component" value="Chromosome"/>
</dbReference>
<keyword evidence="4" id="KW-1185">Reference proteome</keyword>
<dbReference type="SUPFAM" id="SSF52317">
    <property type="entry name" value="Class I glutamine amidotransferase-like"/>
    <property type="match status" value="1"/>
</dbReference>
<dbReference type="PROSITE" id="PS50234">
    <property type="entry name" value="VWFA"/>
    <property type="match status" value="1"/>
</dbReference>
<reference evidence="3 4" key="1">
    <citation type="submission" date="2019-09" db="EMBL/GenBank/DDBJ databases">
        <title>Gimesia benthica sp. nov., a novel bacterium isolated from deep-sea water of the Northwest Indian Ocean.</title>
        <authorList>
            <person name="Dai X."/>
        </authorList>
    </citation>
    <scope>NUCLEOTIDE SEQUENCE [LARGE SCALE GENOMIC DNA]</scope>
    <source>
        <strain evidence="3 4">E7</strain>
    </source>
</reference>
<evidence type="ECO:0000259" key="2">
    <source>
        <dbReference type="PROSITE" id="PS50234"/>
    </source>
</evidence>
<dbReference type="AlphaFoldDB" id="A0A6I6A7Y5"/>
<feature type="transmembrane region" description="Helical" evidence="1">
    <location>
        <begin position="37"/>
        <end position="56"/>
    </location>
</feature>
<organism evidence="3 4">
    <name type="scientific">Gimesia benthica</name>
    <dbReference type="NCBI Taxonomy" id="2608982"/>
    <lineage>
        <taxon>Bacteria</taxon>
        <taxon>Pseudomonadati</taxon>
        <taxon>Planctomycetota</taxon>
        <taxon>Planctomycetia</taxon>
        <taxon>Planctomycetales</taxon>
        <taxon>Planctomycetaceae</taxon>
        <taxon>Gimesia</taxon>
    </lineage>
</organism>
<evidence type="ECO:0000256" key="1">
    <source>
        <dbReference type="SAM" id="Phobius"/>
    </source>
</evidence>
<dbReference type="PANTHER" id="PTHR37947:SF1">
    <property type="entry name" value="BLL2462 PROTEIN"/>
    <property type="match status" value="1"/>
</dbReference>
<dbReference type="PANTHER" id="PTHR37947">
    <property type="entry name" value="BLL2462 PROTEIN"/>
    <property type="match status" value="1"/>
</dbReference>
<dbReference type="Gene3D" id="3.40.50.880">
    <property type="match status" value="1"/>
</dbReference>
<feature type="transmembrane region" description="Helical" evidence="1">
    <location>
        <begin position="779"/>
        <end position="799"/>
    </location>
</feature>
<protein>
    <recommendedName>
        <fullName evidence="2">VWFA domain-containing protein</fullName>
    </recommendedName>
</protein>
<evidence type="ECO:0000313" key="3">
    <source>
        <dbReference type="EMBL" id="QGQ21279.1"/>
    </source>
</evidence>
<feature type="transmembrane region" description="Helical" evidence="1">
    <location>
        <begin position="68"/>
        <end position="86"/>
    </location>
</feature>
<dbReference type="RefSeq" id="WP_155362447.1">
    <property type="nucleotide sequence ID" value="NZ_CP043930.1"/>
</dbReference>
<proteinExistence type="predicted"/>
<dbReference type="KEGG" id="gim:F1728_00555"/>